<dbReference type="RefSeq" id="WP_121907786.1">
    <property type="nucleotide sequence ID" value="NZ_REFC01000013.1"/>
</dbReference>
<dbReference type="NCBIfam" id="TIGR01451">
    <property type="entry name" value="B_ant_repeat"/>
    <property type="match status" value="1"/>
</dbReference>
<feature type="domain" description="Ig-like" evidence="3">
    <location>
        <begin position="1004"/>
        <end position="1079"/>
    </location>
</feature>
<keyword evidence="1" id="KW-1133">Transmembrane helix</keyword>
<reference evidence="4 5" key="1">
    <citation type="submission" date="2018-10" db="EMBL/GenBank/DDBJ databases">
        <title>Genomic Encyclopedia of Archaeal and Bacterial Type Strains, Phase II (KMG-II): from individual species to whole genera.</title>
        <authorList>
            <person name="Goeker M."/>
        </authorList>
    </citation>
    <scope>NUCLEOTIDE SEQUENCE [LARGE SCALE GENOMIC DNA]</scope>
    <source>
        <strain evidence="4 5">DSM 23424</strain>
    </source>
</reference>
<dbReference type="Pfam" id="PF13585">
    <property type="entry name" value="CHU_C"/>
    <property type="match status" value="1"/>
</dbReference>
<evidence type="ECO:0000313" key="5">
    <source>
        <dbReference type="Proteomes" id="UP000271339"/>
    </source>
</evidence>
<feature type="domain" description="Ig-like" evidence="3">
    <location>
        <begin position="688"/>
        <end position="762"/>
    </location>
</feature>
<dbReference type="InterPro" id="IPR001434">
    <property type="entry name" value="OmcB-like_DUF11"/>
</dbReference>
<keyword evidence="5" id="KW-1185">Reference proteome</keyword>
<dbReference type="InterPro" id="IPR026341">
    <property type="entry name" value="T9SS_type_B"/>
</dbReference>
<feature type="domain" description="Ig-like" evidence="3">
    <location>
        <begin position="846"/>
        <end position="920"/>
    </location>
</feature>
<evidence type="ECO:0000259" key="2">
    <source>
        <dbReference type="Pfam" id="PF01345"/>
    </source>
</evidence>
<protein>
    <submittedName>
        <fullName evidence="4">Putative repeat protein (TIGR01451 family)/gliding motility-associated-like protein</fullName>
    </submittedName>
</protein>
<proteinExistence type="predicted"/>
<dbReference type="Pfam" id="PF01345">
    <property type="entry name" value="DUF11"/>
    <property type="match status" value="1"/>
</dbReference>
<feature type="domain" description="DUF11" evidence="2">
    <location>
        <begin position="1170"/>
        <end position="1283"/>
    </location>
</feature>
<dbReference type="InterPro" id="IPR047589">
    <property type="entry name" value="DUF11_rpt"/>
</dbReference>
<dbReference type="InterPro" id="IPR044023">
    <property type="entry name" value="Ig_7"/>
</dbReference>
<evidence type="ECO:0000313" key="4">
    <source>
        <dbReference type="EMBL" id="RMA58850.1"/>
    </source>
</evidence>
<feature type="domain" description="Ig-like" evidence="3">
    <location>
        <begin position="609"/>
        <end position="683"/>
    </location>
</feature>
<dbReference type="Proteomes" id="UP000271339">
    <property type="component" value="Unassembled WGS sequence"/>
</dbReference>
<feature type="domain" description="Ig-like" evidence="3">
    <location>
        <begin position="767"/>
        <end position="841"/>
    </location>
</feature>
<feature type="domain" description="Ig-like" evidence="3">
    <location>
        <begin position="451"/>
        <end position="526"/>
    </location>
</feature>
<sequence length="1381" mass="148681">MKSILPQKEYLCNANAFLVFVVFIFSTQFIDAQTKVLANSVTFQNHVENADNALLDDNTSATSNSYGGVVVGVGNYSGELELGFPTMIPANTTTYVKIDMDIDLLNALLGGSLGTLLGDVIGTVIFGNHYFNIEARNGPATVLSYSCDIPPYDRKFRIVQDAAGDFYIAITPDFDYDRIYIEDNTDALLVGTYNSMEVFNAFYFTDNQCNIDPLFTDYDGNGITLDIINIGGAGVTNPEHIIDEDVETYSEISLGVIGVLASMEQNVYFPAPYSPVEEFSITLKTNPTLVTLGILNNVDVKAFNGATEVYTTDLYSILSMDLLTLLQNGEEATVVFAPGVSFDRITIGLRSLLNVNIAQSLDVFEISVVGPPTPTTGDDTQEFCAIDNPIISDIQVNEANIIWYDAPIDGNQLDPNLSLVDGIEYYAAHFLNGCESDMRLVITVAINNTATPTTTNSDQEFCVVNEPTIADLQATGPNIVWYDAPTNGTAYTSSDPLIDGQTYYSTATDSSGCESSERLSVNITINDTATPTTTNTDQEFCLVNEPTITDLQATGPNIVWYDAPTNGTPYVSSDSLIDGQSYYAAATDTSGCESSVRLAVNVTIEDTATPTTTNTDQDFCLVDEPTVADLEATGPNIVWYDAPTNGTAYASSDSLIDGQYYYAAATDSSGCESSVRLAVNVEIKDTATPTTTNNDQEFCLVDEPTVADLEATGPNIVWYDAPTNGTAYASSDSLIDSQTYYAAATDTSGCESSVRLAVNVTIEDTATPTTTNTDQEFCVVDEPTVADLEATGPNVVWYDAPSGGTPYATGDLLIDGETYYAAATDTSGCESSVRLAVIIEIKNTATPATTNSDQEFCLINEPTIADLQATGPNIVWYDAPYSGTPYAPYDSLIDGQTYYAAATDVSGCESSVRLAVNVTIEDTAMPTTTNTNQEFCVVDEPTVADLQTTGPNVVWYDAPIGGTPFASTDSLIDGQTYYASATDTNGCESSVRLAVNVTTNDTATPITSNNVQVFCVEDNPTIVNLETTGPNVVWYNAPSGGTPYANSDLLIDGQTYYATATNTSGCESSERLVVNVIINASIEATLVSNGPGNVCLDTSTIYSTEHGNNNYIWNFVGGDLVNGGGPNDDYIEIFWTTTTDTWLSVSYDSVSSCISGDIVTFVESVIVCADITIDITVSDLEPIVGDNVDFTIEVSNSGPNEFTTLEIQEQLPSGYDFIDYNVSVGDYSHVSGVWNIDVLLPNDTVILTITAEVLDNGDYLNIATILNSDPIDSDTSNNSAEVATIPVCLTVYNQFSPNGDGVNDQFVINCIENWPDNSLKVFNRYGSLIYEKNSYDNSWSGHANVDNTKGKDEILPSDTYFYVLEMGDREKSKTGWLFIVK</sequence>
<dbReference type="OrthoDB" id="1236981at2"/>
<evidence type="ECO:0000259" key="3">
    <source>
        <dbReference type="Pfam" id="PF19081"/>
    </source>
</evidence>
<dbReference type="NCBIfam" id="TIGR04131">
    <property type="entry name" value="Bac_Flav_CTERM"/>
    <property type="match status" value="1"/>
</dbReference>
<keyword evidence="1" id="KW-0472">Membrane</keyword>
<feature type="domain" description="Ig-like" evidence="3">
    <location>
        <begin position="530"/>
        <end position="604"/>
    </location>
</feature>
<feature type="transmembrane region" description="Helical" evidence="1">
    <location>
        <begin position="12"/>
        <end position="30"/>
    </location>
</feature>
<feature type="domain" description="Ig-like" evidence="3">
    <location>
        <begin position="925"/>
        <end position="1000"/>
    </location>
</feature>
<name>A0A3L9YHA4_9FLAO</name>
<dbReference type="Pfam" id="PF19081">
    <property type="entry name" value="Ig_7"/>
    <property type="match status" value="8"/>
</dbReference>
<gene>
    <name evidence="4" type="ORF">BXY75_2229</name>
</gene>
<organism evidence="4 5">
    <name type="scientific">Ulvibacter antarcticus</name>
    <dbReference type="NCBI Taxonomy" id="442714"/>
    <lineage>
        <taxon>Bacteria</taxon>
        <taxon>Pseudomonadati</taxon>
        <taxon>Bacteroidota</taxon>
        <taxon>Flavobacteriia</taxon>
        <taxon>Flavobacteriales</taxon>
        <taxon>Flavobacteriaceae</taxon>
        <taxon>Ulvibacter</taxon>
    </lineage>
</organism>
<dbReference type="EMBL" id="REFC01000013">
    <property type="protein sequence ID" value="RMA58850.1"/>
    <property type="molecule type" value="Genomic_DNA"/>
</dbReference>
<keyword evidence="1" id="KW-0812">Transmembrane</keyword>
<accession>A0A3L9YHA4</accession>
<comment type="caution">
    <text evidence="4">The sequence shown here is derived from an EMBL/GenBank/DDBJ whole genome shotgun (WGS) entry which is preliminary data.</text>
</comment>
<evidence type="ECO:0000256" key="1">
    <source>
        <dbReference type="SAM" id="Phobius"/>
    </source>
</evidence>